<comment type="pathway">
    <text evidence="4 16">Cofactor biosynthesis; coenzyme A biosynthesis; CoA from (R)-pantothenate: step 1/5.</text>
</comment>
<dbReference type="EC" id="2.7.1.33" evidence="6 16"/>
<dbReference type="InterPro" id="IPR004619">
    <property type="entry name" value="Type_III_PanK"/>
</dbReference>
<comment type="cofactor">
    <cofactor evidence="16">
        <name>NH4(+)</name>
        <dbReference type="ChEBI" id="CHEBI:28938"/>
    </cofactor>
    <cofactor evidence="16">
        <name>K(+)</name>
        <dbReference type="ChEBI" id="CHEBI:29103"/>
    </cofactor>
    <text evidence="16">A monovalent cation. Ammonium or potassium.</text>
</comment>
<comment type="caution">
    <text evidence="17">The sequence shown here is derived from an EMBL/GenBank/DDBJ whole genome shotgun (WGS) entry which is preliminary data.</text>
</comment>
<keyword evidence="10 16" id="KW-0418">Kinase</keyword>
<dbReference type="PANTHER" id="PTHR34265:SF1">
    <property type="entry name" value="TYPE III PANTOTHENATE KINASE"/>
    <property type="match status" value="1"/>
</dbReference>
<evidence type="ECO:0000256" key="4">
    <source>
        <dbReference type="ARBA" id="ARBA00005225"/>
    </source>
</evidence>
<dbReference type="Gene3D" id="3.30.420.40">
    <property type="match status" value="1"/>
</dbReference>
<name>A0ABT7BR46_9CYAN</name>
<evidence type="ECO:0000256" key="15">
    <source>
        <dbReference type="ARBA" id="ARBA00040883"/>
    </source>
</evidence>
<evidence type="ECO:0000256" key="3">
    <source>
        <dbReference type="ARBA" id="ARBA00004496"/>
    </source>
</evidence>
<comment type="catalytic activity">
    <reaction evidence="1 16">
        <text>(R)-pantothenate + ATP = (R)-4'-phosphopantothenate + ADP + H(+)</text>
        <dbReference type="Rhea" id="RHEA:16373"/>
        <dbReference type="ChEBI" id="CHEBI:10986"/>
        <dbReference type="ChEBI" id="CHEBI:15378"/>
        <dbReference type="ChEBI" id="CHEBI:29032"/>
        <dbReference type="ChEBI" id="CHEBI:30616"/>
        <dbReference type="ChEBI" id="CHEBI:456216"/>
        <dbReference type="EC" id="2.7.1.33"/>
    </reaction>
</comment>
<dbReference type="SUPFAM" id="SSF53067">
    <property type="entry name" value="Actin-like ATPase domain"/>
    <property type="match status" value="2"/>
</dbReference>
<dbReference type="Pfam" id="PF03309">
    <property type="entry name" value="Pan_kinase"/>
    <property type="match status" value="1"/>
</dbReference>
<proteinExistence type="inferred from homology"/>
<feature type="binding site" evidence="16">
    <location>
        <begin position="6"/>
        <end position="13"/>
    </location>
    <ligand>
        <name>ATP</name>
        <dbReference type="ChEBI" id="CHEBI:30616"/>
    </ligand>
</feature>
<dbReference type="CDD" id="cd24015">
    <property type="entry name" value="ASKHA_NBD_PanK-III"/>
    <property type="match status" value="1"/>
</dbReference>
<keyword evidence="18" id="KW-1185">Reference proteome</keyword>
<evidence type="ECO:0000256" key="5">
    <source>
        <dbReference type="ARBA" id="ARBA00011738"/>
    </source>
</evidence>
<protein>
    <recommendedName>
        <fullName evidence="15 16">Type III pantothenate kinase</fullName>
        <ecNumber evidence="6 16">2.7.1.33</ecNumber>
    </recommendedName>
    <alternativeName>
        <fullName evidence="16">PanK-III</fullName>
    </alternativeName>
    <alternativeName>
        <fullName evidence="16">Pantothenic acid kinase</fullName>
    </alternativeName>
</protein>
<keyword evidence="8 16" id="KW-0808">Transferase</keyword>
<keyword evidence="9 16" id="KW-0547">Nucleotide-binding</keyword>
<dbReference type="Proteomes" id="UP001232992">
    <property type="component" value="Unassembled WGS sequence"/>
</dbReference>
<keyword evidence="7 16" id="KW-0963">Cytoplasm</keyword>
<evidence type="ECO:0000256" key="16">
    <source>
        <dbReference type="HAMAP-Rule" id="MF_01274"/>
    </source>
</evidence>
<comment type="similarity">
    <text evidence="14 16">Belongs to the type III pantothenate kinase family.</text>
</comment>
<feature type="binding site" evidence="16">
    <location>
        <begin position="109"/>
        <end position="112"/>
    </location>
    <ligand>
        <name>substrate</name>
    </ligand>
</feature>
<dbReference type="GO" id="GO:0004594">
    <property type="term" value="F:pantothenate kinase activity"/>
    <property type="evidence" value="ECO:0007669"/>
    <property type="project" value="UniProtKB-EC"/>
</dbReference>
<evidence type="ECO:0000313" key="18">
    <source>
        <dbReference type="Proteomes" id="UP001232992"/>
    </source>
</evidence>
<dbReference type="HAMAP" id="MF_01274">
    <property type="entry name" value="Pantothen_kinase_3"/>
    <property type="match status" value="1"/>
</dbReference>
<evidence type="ECO:0000313" key="17">
    <source>
        <dbReference type="EMBL" id="MDJ1181664.1"/>
    </source>
</evidence>
<evidence type="ECO:0000256" key="14">
    <source>
        <dbReference type="ARBA" id="ARBA00038036"/>
    </source>
</evidence>
<feature type="binding site" evidence="16">
    <location>
        <position position="131"/>
    </location>
    <ligand>
        <name>K(+)</name>
        <dbReference type="ChEBI" id="CHEBI:29103"/>
    </ligand>
</feature>
<comment type="function">
    <text evidence="16">Catalyzes the phosphorylation of pantothenate (Pan), the first step in CoA biosynthesis.</text>
</comment>
<comment type="subcellular location">
    <subcellularLocation>
        <location evidence="3 16">Cytoplasm</location>
    </subcellularLocation>
</comment>
<feature type="active site" description="Proton acceptor" evidence="16">
    <location>
        <position position="111"/>
    </location>
</feature>
<keyword evidence="12 16" id="KW-0630">Potassium</keyword>
<feature type="binding site" evidence="16">
    <location>
        <position position="187"/>
    </location>
    <ligand>
        <name>substrate</name>
    </ligand>
</feature>
<evidence type="ECO:0000256" key="9">
    <source>
        <dbReference type="ARBA" id="ARBA00022741"/>
    </source>
</evidence>
<dbReference type="NCBIfam" id="NF009871">
    <property type="entry name" value="PRK13331.1"/>
    <property type="match status" value="1"/>
</dbReference>
<gene>
    <name evidence="16" type="primary">coaX</name>
    <name evidence="17" type="ORF">PMH09_00520</name>
</gene>
<evidence type="ECO:0000256" key="12">
    <source>
        <dbReference type="ARBA" id="ARBA00022958"/>
    </source>
</evidence>
<evidence type="ECO:0000256" key="13">
    <source>
        <dbReference type="ARBA" id="ARBA00022993"/>
    </source>
</evidence>
<comment type="cofactor">
    <cofactor evidence="2">
        <name>K(+)</name>
        <dbReference type="ChEBI" id="CHEBI:29103"/>
    </cofactor>
</comment>
<keyword evidence="11 16" id="KW-0067">ATP-binding</keyword>
<reference evidence="17 18" key="1">
    <citation type="submission" date="2023-01" db="EMBL/GenBank/DDBJ databases">
        <title>Novel diversity within Roseofilum (Cyanobacteria; Desertifilaceae) from marine benthic mats with descriptions of four novel species.</title>
        <authorList>
            <person name="Wang Y."/>
            <person name="Berthold D.E."/>
            <person name="Hu J."/>
            <person name="Lefler F.W."/>
            <person name="Laughinghouse H.D. IV."/>
        </authorList>
    </citation>
    <scope>NUCLEOTIDE SEQUENCE [LARGE SCALE GENOMIC DNA]</scope>
    <source>
        <strain evidence="17 18">BLCC-M143</strain>
    </source>
</reference>
<sequence length="264" mass="29262">MWLALVMGNSRFHWGLCDRRSLLYRWDTPHLSPSEIDRIASDWDKGTVPEFLLQELALNHHLSTVTLATLPLVLSSVVPALTPLWTKYSQTRILTLADLPLNNTYLTLGIDRALAVVGAGEHWGWPVLVIDGGTALTLTGADRDRNLVGGAILPGLGLQIRALASQTGALPQISLSQPLPPRWSQNTEDAIASGIWYVLLSGLQDFIQNWHESYPDSAIIFTGGDGEILHERVQQAYPQLSSYLHCDRDLVFRGYLALHDLEII</sequence>
<dbReference type="PANTHER" id="PTHR34265">
    <property type="entry name" value="TYPE III PANTOTHENATE KINASE"/>
    <property type="match status" value="1"/>
</dbReference>
<keyword evidence="13 16" id="KW-0173">Coenzyme A biosynthesis</keyword>
<feature type="binding site" evidence="16">
    <location>
        <position position="105"/>
    </location>
    <ligand>
        <name>substrate</name>
    </ligand>
</feature>
<evidence type="ECO:0000256" key="2">
    <source>
        <dbReference type="ARBA" id="ARBA00001958"/>
    </source>
</evidence>
<evidence type="ECO:0000256" key="10">
    <source>
        <dbReference type="ARBA" id="ARBA00022777"/>
    </source>
</evidence>
<organism evidence="17 18">
    <name type="scientific">Roseofilum casamattae BLCC-M143</name>
    <dbReference type="NCBI Taxonomy" id="3022442"/>
    <lineage>
        <taxon>Bacteria</taxon>
        <taxon>Bacillati</taxon>
        <taxon>Cyanobacteriota</taxon>
        <taxon>Cyanophyceae</taxon>
        <taxon>Desertifilales</taxon>
        <taxon>Desertifilaceae</taxon>
        <taxon>Roseofilum</taxon>
        <taxon>Roseofilum casamattae</taxon>
    </lineage>
</organism>
<dbReference type="RefSeq" id="WP_283756319.1">
    <property type="nucleotide sequence ID" value="NZ_JAQOSQ010000001.1"/>
</dbReference>
<evidence type="ECO:0000256" key="11">
    <source>
        <dbReference type="ARBA" id="ARBA00022840"/>
    </source>
</evidence>
<comment type="subunit">
    <text evidence="5 16">Homodimer.</text>
</comment>
<dbReference type="EMBL" id="JAQOSQ010000001">
    <property type="protein sequence ID" value="MDJ1181664.1"/>
    <property type="molecule type" value="Genomic_DNA"/>
</dbReference>
<feature type="binding site" evidence="16">
    <location>
        <position position="134"/>
    </location>
    <ligand>
        <name>ATP</name>
        <dbReference type="ChEBI" id="CHEBI:30616"/>
    </ligand>
</feature>
<keyword evidence="16" id="KW-0479">Metal-binding</keyword>
<evidence type="ECO:0000256" key="7">
    <source>
        <dbReference type="ARBA" id="ARBA00022490"/>
    </source>
</evidence>
<evidence type="ECO:0000256" key="6">
    <source>
        <dbReference type="ARBA" id="ARBA00012102"/>
    </source>
</evidence>
<evidence type="ECO:0000256" key="8">
    <source>
        <dbReference type="ARBA" id="ARBA00022679"/>
    </source>
</evidence>
<accession>A0ABT7BR46</accession>
<dbReference type="NCBIfam" id="TIGR00671">
    <property type="entry name" value="baf"/>
    <property type="match status" value="1"/>
</dbReference>
<dbReference type="InterPro" id="IPR043129">
    <property type="entry name" value="ATPase_NBD"/>
</dbReference>
<evidence type="ECO:0000256" key="1">
    <source>
        <dbReference type="ARBA" id="ARBA00001206"/>
    </source>
</evidence>